<reference evidence="3" key="1">
    <citation type="submission" date="2021-06" db="EMBL/GenBank/DDBJ databases">
        <authorList>
            <person name="Kallberg Y."/>
            <person name="Tangrot J."/>
            <person name="Rosling A."/>
        </authorList>
    </citation>
    <scope>NUCLEOTIDE SEQUENCE</scope>
    <source>
        <strain evidence="3">87-6 pot B 2015</strain>
    </source>
</reference>
<proteinExistence type="predicted"/>
<dbReference type="InterPro" id="IPR056144">
    <property type="entry name" value="DUF7727"/>
</dbReference>
<gene>
    <name evidence="3" type="ORF">FMOSSE_LOCUS2110</name>
</gene>
<dbReference type="Pfam" id="PF24853">
    <property type="entry name" value="DUF7727"/>
    <property type="match status" value="1"/>
</dbReference>
<evidence type="ECO:0000313" key="4">
    <source>
        <dbReference type="Proteomes" id="UP000789375"/>
    </source>
</evidence>
<name>A0A9N8VVI8_FUNMO</name>
<keyword evidence="1" id="KW-1133">Transmembrane helix</keyword>
<evidence type="ECO:0000256" key="1">
    <source>
        <dbReference type="SAM" id="Phobius"/>
    </source>
</evidence>
<feature type="domain" description="DUF7727" evidence="2">
    <location>
        <begin position="1"/>
        <end position="125"/>
    </location>
</feature>
<sequence length="137" mass="15582">MGKLIWNQWARLLALTAGTFEVIGGIFGVFYRYSMFNAVLKDIDFLFNPFNVVAIICIVFGLIVLAIELPLQFLKNTIITTSFIPRIILYFIISAISVFNYQNVNPALYLFIATLMYVRAAMNGENNKVNSNLRSRV</sequence>
<comment type="caution">
    <text evidence="3">The sequence shown here is derived from an EMBL/GenBank/DDBJ whole genome shotgun (WGS) entry which is preliminary data.</text>
</comment>
<evidence type="ECO:0000313" key="3">
    <source>
        <dbReference type="EMBL" id="CAG8462449.1"/>
    </source>
</evidence>
<feature type="transmembrane region" description="Helical" evidence="1">
    <location>
        <begin position="12"/>
        <end position="31"/>
    </location>
</feature>
<dbReference type="PANTHER" id="PTHR40629:SF1">
    <property type="entry name" value="PRO41 PROTEIN"/>
    <property type="match status" value="1"/>
</dbReference>
<feature type="transmembrane region" description="Helical" evidence="1">
    <location>
        <begin position="107"/>
        <end position="124"/>
    </location>
</feature>
<protein>
    <submittedName>
        <fullName evidence="3">4795_t:CDS:1</fullName>
    </submittedName>
</protein>
<keyword evidence="1" id="KW-0472">Membrane</keyword>
<dbReference type="EMBL" id="CAJVPP010000261">
    <property type="protein sequence ID" value="CAG8462449.1"/>
    <property type="molecule type" value="Genomic_DNA"/>
</dbReference>
<evidence type="ECO:0000259" key="2">
    <source>
        <dbReference type="Pfam" id="PF24853"/>
    </source>
</evidence>
<dbReference type="PANTHER" id="PTHR40629">
    <property type="entry name" value="PRO41 PROTEIN"/>
    <property type="match status" value="1"/>
</dbReference>
<dbReference type="AlphaFoldDB" id="A0A9N8VVI8"/>
<feature type="transmembrane region" description="Helical" evidence="1">
    <location>
        <begin position="51"/>
        <end position="71"/>
    </location>
</feature>
<accession>A0A9N8VVI8</accession>
<dbReference type="Proteomes" id="UP000789375">
    <property type="component" value="Unassembled WGS sequence"/>
</dbReference>
<keyword evidence="4" id="KW-1185">Reference proteome</keyword>
<feature type="transmembrane region" description="Helical" evidence="1">
    <location>
        <begin position="83"/>
        <end position="101"/>
    </location>
</feature>
<organism evidence="3 4">
    <name type="scientific">Funneliformis mosseae</name>
    <name type="common">Endomycorrhizal fungus</name>
    <name type="synonym">Glomus mosseae</name>
    <dbReference type="NCBI Taxonomy" id="27381"/>
    <lineage>
        <taxon>Eukaryota</taxon>
        <taxon>Fungi</taxon>
        <taxon>Fungi incertae sedis</taxon>
        <taxon>Mucoromycota</taxon>
        <taxon>Glomeromycotina</taxon>
        <taxon>Glomeromycetes</taxon>
        <taxon>Glomerales</taxon>
        <taxon>Glomeraceae</taxon>
        <taxon>Funneliformis</taxon>
    </lineage>
</organism>
<keyword evidence="1" id="KW-0812">Transmembrane</keyword>